<evidence type="ECO:0000313" key="2">
    <source>
        <dbReference type="EMBL" id="VDO05598.1"/>
    </source>
</evidence>
<dbReference type="STRING" id="102285.A0A0R3TP60"/>
<evidence type="ECO:0000256" key="1">
    <source>
        <dbReference type="SAM" id="MobiDB-lite"/>
    </source>
</evidence>
<feature type="region of interest" description="Disordered" evidence="1">
    <location>
        <begin position="58"/>
        <end position="107"/>
    </location>
</feature>
<sequence length="129" mass="13823">MLGGRSTSIGGSSSSMKTSSTEETHGNPLGGITKPVARRFDPLSEDIFRGSAFSTVPSSRVAIRPNELRSTDPSERNRRSLSLGPVDTSSNGGLDDDDGILPLPDPSDKLASYLVEASFYTLKDTRNYK</sequence>
<dbReference type="WBParaSite" id="HNAJ_0000923201-mRNA-1">
    <property type="protein sequence ID" value="HNAJ_0000923201-mRNA-1"/>
    <property type="gene ID" value="HNAJ_0000923201"/>
</dbReference>
<protein>
    <submittedName>
        <fullName evidence="4">UDENN domain-containing protein</fullName>
    </submittedName>
</protein>
<reference evidence="2 3" key="2">
    <citation type="submission" date="2018-11" db="EMBL/GenBank/DDBJ databases">
        <authorList>
            <consortium name="Pathogen Informatics"/>
        </authorList>
    </citation>
    <scope>NUCLEOTIDE SEQUENCE [LARGE SCALE GENOMIC DNA]</scope>
</reference>
<gene>
    <name evidence="2" type="ORF">HNAJ_LOCUS9228</name>
</gene>
<feature type="compositionally biased region" description="Low complexity" evidence="1">
    <location>
        <begin position="1"/>
        <end position="19"/>
    </location>
</feature>
<proteinExistence type="predicted"/>
<keyword evidence="3" id="KW-1185">Reference proteome</keyword>
<evidence type="ECO:0000313" key="3">
    <source>
        <dbReference type="Proteomes" id="UP000278807"/>
    </source>
</evidence>
<organism evidence="4">
    <name type="scientific">Rodentolepis nana</name>
    <name type="common">Dwarf tapeworm</name>
    <name type="synonym">Hymenolepis nana</name>
    <dbReference type="NCBI Taxonomy" id="102285"/>
    <lineage>
        <taxon>Eukaryota</taxon>
        <taxon>Metazoa</taxon>
        <taxon>Spiralia</taxon>
        <taxon>Lophotrochozoa</taxon>
        <taxon>Platyhelminthes</taxon>
        <taxon>Cestoda</taxon>
        <taxon>Eucestoda</taxon>
        <taxon>Cyclophyllidea</taxon>
        <taxon>Hymenolepididae</taxon>
        <taxon>Rodentolepis</taxon>
    </lineage>
</organism>
<dbReference type="EMBL" id="UZAE01012538">
    <property type="protein sequence ID" value="VDO05598.1"/>
    <property type="molecule type" value="Genomic_DNA"/>
</dbReference>
<accession>A0A0R3TP60</accession>
<name>A0A0R3TP60_RODNA</name>
<dbReference type="Proteomes" id="UP000278807">
    <property type="component" value="Unassembled WGS sequence"/>
</dbReference>
<evidence type="ECO:0000313" key="4">
    <source>
        <dbReference type="WBParaSite" id="HNAJ_0000923201-mRNA-1"/>
    </source>
</evidence>
<reference evidence="4" key="1">
    <citation type="submission" date="2017-02" db="UniProtKB">
        <authorList>
            <consortium name="WormBaseParasite"/>
        </authorList>
    </citation>
    <scope>IDENTIFICATION</scope>
</reference>
<dbReference type="AlphaFoldDB" id="A0A0R3TP60"/>
<feature type="compositionally biased region" description="Basic and acidic residues" evidence="1">
    <location>
        <begin position="66"/>
        <end position="78"/>
    </location>
</feature>
<feature type="region of interest" description="Disordered" evidence="1">
    <location>
        <begin position="1"/>
        <end position="36"/>
    </location>
</feature>